<evidence type="ECO:0000256" key="1">
    <source>
        <dbReference type="ARBA" id="ARBA00004370"/>
    </source>
</evidence>
<evidence type="ECO:0000313" key="8">
    <source>
        <dbReference type="Proteomes" id="UP000186922"/>
    </source>
</evidence>
<feature type="transmembrane region" description="Helical" evidence="5">
    <location>
        <begin position="152"/>
        <end position="172"/>
    </location>
</feature>
<accession>A0A1D1W064</accession>
<dbReference type="SUPFAM" id="SSF81321">
    <property type="entry name" value="Family A G protein-coupled receptor-like"/>
    <property type="match status" value="1"/>
</dbReference>
<dbReference type="OrthoDB" id="5961208at2759"/>
<dbReference type="GO" id="GO:0016020">
    <property type="term" value="C:membrane"/>
    <property type="evidence" value="ECO:0007669"/>
    <property type="project" value="UniProtKB-SubCell"/>
</dbReference>
<keyword evidence="4 5" id="KW-0472">Membrane</keyword>
<reference evidence="7 8" key="1">
    <citation type="journal article" date="2016" name="Nat. Commun.">
        <title>Extremotolerant tardigrade genome and improved radiotolerance of human cultured cells by tardigrade-unique protein.</title>
        <authorList>
            <person name="Hashimoto T."/>
            <person name="Horikawa D.D."/>
            <person name="Saito Y."/>
            <person name="Kuwahara H."/>
            <person name="Kozuka-Hata H."/>
            <person name="Shin-I T."/>
            <person name="Minakuchi Y."/>
            <person name="Ohishi K."/>
            <person name="Motoyama A."/>
            <person name="Aizu T."/>
            <person name="Enomoto A."/>
            <person name="Kondo K."/>
            <person name="Tanaka S."/>
            <person name="Hara Y."/>
            <person name="Koshikawa S."/>
            <person name="Sagara H."/>
            <person name="Miura T."/>
            <person name="Yokobori S."/>
            <person name="Miyagawa K."/>
            <person name="Suzuki Y."/>
            <person name="Kubo T."/>
            <person name="Oyama M."/>
            <person name="Kohara Y."/>
            <person name="Fujiyama A."/>
            <person name="Arakawa K."/>
            <person name="Katayama T."/>
            <person name="Toyoda A."/>
            <person name="Kunieda T."/>
        </authorList>
    </citation>
    <scope>NUCLEOTIDE SEQUENCE [LARGE SCALE GENOMIC DNA]</scope>
    <source>
        <strain evidence="7 8">YOKOZUNA-1</strain>
    </source>
</reference>
<dbReference type="InterPro" id="IPR019430">
    <property type="entry name" value="7TM_GPCR_serpentine_rcpt_Srx"/>
</dbReference>
<dbReference type="Pfam" id="PF10328">
    <property type="entry name" value="7TM_GPCR_Srx"/>
    <property type="match status" value="1"/>
</dbReference>
<dbReference type="Gene3D" id="1.20.1070.10">
    <property type="entry name" value="Rhodopsin 7-helix transmembrane proteins"/>
    <property type="match status" value="1"/>
</dbReference>
<keyword evidence="3 5" id="KW-1133">Transmembrane helix</keyword>
<feature type="transmembrane region" description="Helical" evidence="5">
    <location>
        <begin position="31"/>
        <end position="57"/>
    </location>
</feature>
<organism evidence="7 8">
    <name type="scientific">Ramazzottius varieornatus</name>
    <name type="common">Water bear</name>
    <name type="synonym">Tardigrade</name>
    <dbReference type="NCBI Taxonomy" id="947166"/>
    <lineage>
        <taxon>Eukaryota</taxon>
        <taxon>Metazoa</taxon>
        <taxon>Ecdysozoa</taxon>
        <taxon>Tardigrada</taxon>
        <taxon>Eutardigrada</taxon>
        <taxon>Parachela</taxon>
        <taxon>Hypsibioidea</taxon>
        <taxon>Ramazzottiidae</taxon>
        <taxon>Ramazzottius</taxon>
    </lineage>
</organism>
<feature type="transmembrane region" description="Helical" evidence="5">
    <location>
        <begin position="69"/>
        <end position="88"/>
    </location>
</feature>
<keyword evidence="2 5" id="KW-0812">Transmembrane</keyword>
<evidence type="ECO:0000256" key="5">
    <source>
        <dbReference type="SAM" id="Phobius"/>
    </source>
</evidence>
<keyword evidence="8" id="KW-1185">Reference proteome</keyword>
<comment type="subcellular location">
    <subcellularLocation>
        <location evidence="1">Membrane</location>
    </subcellularLocation>
</comment>
<dbReference type="PROSITE" id="PS50262">
    <property type="entry name" value="G_PROTEIN_RECEP_F1_2"/>
    <property type="match status" value="1"/>
</dbReference>
<dbReference type="InterPro" id="IPR017452">
    <property type="entry name" value="GPCR_Rhodpsn_7TM"/>
</dbReference>
<comment type="caution">
    <text evidence="7">The sequence shown here is derived from an EMBL/GenBank/DDBJ whole genome shotgun (WGS) entry which is preliminary data.</text>
</comment>
<gene>
    <name evidence="7" type="primary">RvY_16905-1</name>
    <name evidence="7" type="synonym">RvY_16905.1</name>
    <name evidence="7" type="ORF">RvY_16905</name>
</gene>
<protein>
    <recommendedName>
        <fullName evidence="6">G-protein coupled receptors family 1 profile domain-containing protein</fullName>
    </recommendedName>
</protein>
<sequence length="182" mass="21434">MVNLSTSHGYETNGTLHFNKSTTLYQREYPWIWNFANIFQLGGKLFALIFNGLLLLFCKCRTVRNPFNLYVLNLTLANLSSIVVMYPYQVFDQLNRTYFSSVFRCFFYRYLTYTIPGWIHNAHRLIALNRLWALVFPISYRNYGQAHFATRPLFVCCAMLVYLHAVLVPVLIADYMIPRFPL</sequence>
<evidence type="ECO:0000313" key="7">
    <source>
        <dbReference type="EMBL" id="GAV07005.1"/>
    </source>
</evidence>
<dbReference type="Proteomes" id="UP000186922">
    <property type="component" value="Unassembled WGS sequence"/>
</dbReference>
<name>A0A1D1W064_RAMVA</name>
<feature type="domain" description="G-protein coupled receptors family 1 profile" evidence="6">
    <location>
        <begin position="49"/>
        <end position="182"/>
    </location>
</feature>
<evidence type="ECO:0000256" key="2">
    <source>
        <dbReference type="ARBA" id="ARBA00022692"/>
    </source>
</evidence>
<evidence type="ECO:0000256" key="4">
    <source>
        <dbReference type="ARBA" id="ARBA00023136"/>
    </source>
</evidence>
<dbReference type="AlphaFoldDB" id="A0A1D1W064"/>
<dbReference type="EMBL" id="BDGG01000014">
    <property type="protein sequence ID" value="GAV07005.1"/>
    <property type="molecule type" value="Genomic_DNA"/>
</dbReference>
<proteinExistence type="predicted"/>
<evidence type="ECO:0000259" key="6">
    <source>
        <dbReference type="PROSITE" id="PS50262"/>
    </source>
</evidence>
<evidence type="ECO:0000256" key="3">
    <source>
        <dbReference type="ARBA" id="ARBA00022989"/>
    </source>
</evidence>
<dbReference type="CDD" id="cd00637">
    <property type="entry name" value="7tm_classA_rhodopsin-like"/>
    <property type="match status" value="1"/>
</dbReference>